<evidence type="ECO:0000313" key="3">
    <source>
        <dbReference type="Proteomes" id="UP000463051"/>
    </source>
</evidence>
<reference evidence="2 3" key="1">
    <citation type="submission" date="2019-11" db="EMBL/GenBank/DDBJ databases">
        <title>Paenibacillus monticola sp. nov., a novel PGPR strain isolated from mountain sample in China.</title>
        <authorList>
            <person name="Zhao Q."/>
            <person name="Li H.-P."/>
            <person name="Zhang J.-L."/>
        </authorList>
    </citation>
    <scope>NUCLEOTIDE SEQUENCE [LARGE SCALE GENOMIC DNA]</scope>
    <source>
        <strain evidence="2 3">LC-T2</strain>
    </source>
</reference>
<feature type="domain" description="RNA polymerase sigma-70 region 4" evidence="1">
    <location>
        <begin position="80"/>
        <end position="124"/>
    </location>
</feature>
<dbReference type="RefSeq" id="WP_338115666.1">
    <property type="nucleotide sequence ID" value="NZ_WJXB01000001.1"/>
</dbReference>
<dbReference type="EMBL" id="WJXB01000001">
    <property type="protein sequence ID" value="MRN51770.1"/>
    <property type="molecule type" value="Genomic_DNA"/>
</dbReference>
<organism evidence="2 3">
    <name type="scientific">Paenibacillus monticola</name>
    <dbReference type="NCBI Taxonomy" id="2666075"/>
    <lineage>
        <taxon>Bacteria</taxon>
        <taxon>Bacillati</taxon>
        <taxon>Bacillota</taxon>
        <taxon>Bacilli</taxon>
        <taxon>Bacillales</taxon>
        <taxon>Paenibacillaceae</taxon>
        <taxon>Paenibacillus</taxon>
    </lineage>
</organism>
<sequence>MTSGVDVNDLLERAFSSYVKACLWHAQKDYFEKQRRDSAYDVPSDAVTFEIDINFLVRHHNIPQPQNVLVLSQISEISYLTSKEQRLLYLKYFEDKTDKEIAQLLGTSRQTVSKMKSNVLVKLKSIMEK</sequence>
<proteinExistence type="predicted"/>
<dbReference type="SUPFAM" id="SSF88659">
    <property type="entry name" value="Sigma3 and sigma4 domains of RNA polymerase sigma factors"/>
    <property type="match status" value="1"/>
</dbReference>
<comment type="caution">
    <text evidence="2">The sequence shown here is derived from an EMBL/GenBank/DDBJ whole genome shotgun (WGS) entry which is preliminary data.</text>
</comment>
<dbReference type="Pfam" id="PF04545">
    <property type="entry name" value="Sigma70_r4"/>
    <property type="match status" value="1"/>
</dbReference>
<gene>
    <name evidence="2" type="ORF">GJB61_01995</name>
</gene>
<dbReference type="AlphaFoldDB" id="A0A7X2H1E2"/>
<dbReference type="GO" id="GO:0006352">
    <property type="term" value="P:DNA-templated transcription initiation"/>
    <property type="evidence" value="ECO:0007669"/>
    <property type="project" value="InterPro"/>
</dbReference>
<dbReference type="Gene3D" id="1.20.140.160">
    <property type="match status" value="1"/>
</dbReference>
<keyword evidence="3" id="KW-1185">Reference proteome</keyword>
<evidence type="ECO:0000313" key="2">
    <source>
        <dbReference type="EMBL" id="MRN51770.1"/>
    </source>
</evidence>
<dbReference type="GO" id="GO:0003700">
    <property type="term" value="F:DNA-binding transcription factor activity"/>
    <property type="evidence" value="ECO:0007669"/>
    <property type="project" value="InterPro"/>
</dbReference>
<accession>A0A7X2H1E2</accession>
<dbReference type="InterPro" id="IPR007630">
    <property type="entry name" value="RNA_pol_sigma70_r4"/>
</dbReference>
<name>A0A7X2H1E2_9BACL</name>
<dbReference type="InterPro" id="IPR013324">
    <property type="entry name" value="RNA_pol_sigma_r3/r4-like"/>
</dbReference>
<evidence type="ECO:0000259" key="1">
    <source>
        <dbReference type="Pfam" id="PF04545"/>
    </source>
</evidence>
<dbReference type="Proteomes" id="UP000463051">
    <property type="component" value="Unassembled WGS sequence"/>
</dbReference>
<dbReference type="CDD" id="cd06171">
    <property type="entry name" value="Sigma70_r4"/>
    <property type="match status" value="1"/>
</dbReference>
<protein>
    <submittedName>
        <fullName evidence="2">Sigma-70 family RNA polymerase sigma factor</fullName>
    </submittedName>
</protein>